<feature type="region of interest" description="Disordered" evidence="1">
    <location>
        <begin position="112"/>
        <end position="151"/>
    </location>
</feature>
<dbReference type="EMBL" id="CP000251">
    <property type="protein sequence ID" value="ABC80878.1"/>
    <property type="molecule type" value="Genomic_DNA"/>
</dbReference>
<dbReference type="OrthoDB" id="9809023at2"/>
<dbReference type="eggNOG" id="COG1550">
    <property type="taxonomic scope" value="Bacteria"/>
</dbReference>
<dbReference type="KEGG" id="ade:Adeh_1103"/>
<dbReference type="HOGENOM" id="CLU_1871089_0_0_7"/>
<dbReference type="SUPFAM" id="SSF103007">
    <property type="entry name" value="Hypothetical protein TT1725"/>
    <property type="match status" value="1"/>
</dbReference>
<dbReference type="InterPro" id="IPR007546">
    <property type="entry name" value="DUF503"/>
</dbReference>
<dbReference type="AlphaFoldDB" id="Q2IPZ6"/>
<dbReference type="PANTHER" id="PTHR36441">
    <property type="entry name" value="HYPOTHETICAL CYTOSOLIC PROTEIN"/>
    <property type="match status" value="1"/>
</dbReference>
<reference evidence="2 3" key="1">
    <citation type="submission" date="2006-01" db="EMBL/GenBank/DDBJ databases">
        <title>Complete sequence of Anaeromyxobacter dehalogenans 2CP-C.</title>
        <authorList>
            <consortium name="US DOE Joint Genome Institute"/>
            <person name="Copeland A."/>
            <person name="Lucas S."/>
            <person name="Lapidus A."/>
            <person name="Barry K."/>
            <person name="Detter J.C."/>
            <person name="Glavina T."/>
            <person name="Hammon N."/>
            <person name="Israni S."/>
            <person name="Pitluck S."/>
            <person name="Brettin T."/>
            <person name="Bruce D."/>
            <person name="Han C."/>
            <person name="Tapia R."/>
            <person name="Gilna P."/>
            <person name="Kiss H."/>
            <person name="Schmutz J."/>
            <person name="Larimer F."/>
            <person name="Land M."/>
            <person name="Kyrpides N."/>
            <person name="Anderson I."/>
            <person name="Sanford R.A."/>
            <person name="Ritalahti K.M."/>
            <person name="Thomas H.S."/>
            <person name="Kirby J.R."/>
            <person name="Zhulin I.B."/>
            <person name="Loeffler F.E."/>
            <person name="Richardson P."/>
        </authorList>
    </citation>
    <scope>NUCLEOTIDE SEQUENCE [LARGE SCALE GENOMIC DNA]</scope>
    <source>
        <strain evidence="2 3">2CP-C</strain>
    </source>
</reference>
<evidence type="ECO:0000313" key="3">
    <source>
        <dbReference type="Proteomes" id="UP000001935"/>
    </source>
</evidence>
<dbReference type="Proteomes" id="UP000001935">
    <property type="component" value="Chromosome"/>
</dbReference>
<feature type="compositionally biased region" description="Basic and acidic residues" evidence="1">
    <location>
        <begin position="121"/>
        <end position="141"/>
    </location>
</feature>
<name>Q2IPZ6_ANADE</name>
<dbReference type="PANTHER" id="PTHR36441:SF1">
    <property type="entry name" value="DUF503 DOMAIN-CONTAINING PROTEIN"/>
    <property type="match status" value="1"/>
</dbReference>
<feature type="compositionally biased region" description="Acidic residues" evidence="1">
    <location>
        <begin position="142"/>
        <end position="151"/>
    </location>
</feature>
<gene>
    <name evidence="2" type="ordered locus">Adeh_1103</name>
</gene>
<accession>Q2IPZ6</accession>
<evidence type="ECO:0000313" key="2">
    <source>
        <dbReference type="EMBL" id="ABC80878.1"/>
    </source>
</evidence>
<protein>
    <recommendedName>
        <fullName evidence="4">DUF503 domain-containing protein</fullName>
    </recommendedName>
</protein>
<sequence>MFVGVLRLTLHLPEPGSLKSKRHLIRSALDRVRAKFNVSISEVAENDLWQRSVVGVAAVGNEHAFVNEVLDKVADFVGSMHGGQILVTARDIEIVPYGDGIGEGTTRTLAEAEGAPSWGDEGAREQEPRFPRPRPRPRDEDEHQDEGDDEP</sequence>
<dbReference type="Pfam" id="PF04456">
    <property type="entry name" value="DUF503"/>
    <property type="match status" value="1"/>
</dbReference>
<evidence type="ECO:0000256" key="1">
    <source>
        <dbReference type="SAM" id="MobiDB-lite"/>
    </source>
</evidence>
<organism evidence="2 3">
    <name type="scientific">Anaeromyxobacter dehalogenans (strain 2CP-C)</name>
    <dbReference type="NCBI Taxonomy" id="290397"/>
    <lineage>
        <taxon>Bacteria</taxon>
        <taxon>Pseudomonadati</taxon>
        <taxon>Myxococcota</taxon>
        <taxon>Myxococcia</taxon>
        <taxon>Myxococcales</taxon>
        <taxon>Cystobacterineae</taxon>
        <taxon>Anaeromyxobacteraceae</taxon>
        <taxon>Anaeromyxobacter</taxon>
    </lineage>
</organism>
<dbReference type="InterPro" id="IPR036746">
    <property type="entry name" value="TT1725-like_sf"/>
</dbReference>
<dbReference type="Gene3D" id="3.30.70.1120">
    <property type="entry name" value="TT1725-like"/>
    <property type="match status" value="1"/>
</dbReference>
<dbReference type="RefSeq" id="WP_011420161.1">
    <property type="nucleotide sequence ID" value="NC_007760.1"/>
</dbReference>
<evidence type="ECO:0008006" key="4">
    <source>
        <dbReference type="Google" id="ProtNLM"/>
    </source>
</evidence>
<proteinExistence type="predicted"/>
<dbReference type="STRING" id="290397.Adeh_1103"/>